<evidence type="ECO:0000256" key="2">
    <source>
        <dbReference type="ARBA" id="ARBA00022448"/>
    </source>
</evidence>
<keyword evidence="7 10" id="KW-0472">Membrane</keyword>
<proteinExistence type="inferred from homology"/>
<gene>
    <name evidence="14" type="ORF">IEW27_17250</name>
</gene>
<dbReference type="Pfam" id="PF00593">
    <property type="entry name" value="TonB_dep_Rec_b-barrel"/>
    <property type="match status" value="1"/>
</dbReference>
<reference evidence="15" key="1">
    <citation type="submission" date="2023-07" db="EMBL/GenBank/DDBJ databases">
        <title>Description of novel Chryseobacterium sp. strain C-2.</title>
        <authorList>
            <person name="Saticioglu I.B."/>
        </authorList>
    </citation>
    <scope>NUCLEOTIDE SEQUENCE [LARGE SCALE GENOMIC DNA]</scope>
    <source>
        <strain evidence="15">C-2</strain>
    </source>
</reference>
<dbReference type="PANTHER" id="PTHR30069:SF29">
    <property type="entry name" value="HEMOGLOBIN AND HEMOGLOBIN-HAPTOGLOBIN-BINDING PROTEIN 1-RELATED"/>
    <property type="match status" value="1"/>
</dbReference>
<evidence type="ECO:0000256" key="11">
    <source>
        <dbReference type="RuleBase" id="RU003357"/>
    </source>
</evidence>
<dbReference type="Gene3D" id="2.40.170.20">
    <property type="entry name" value="TonB-dependent receptor, beta-barrel domain"/>
    <property type="match status" value="1"/>
</dbReference>
<keyword evidence="5" id="KW-0732">Signal</keyword>
<evidence type="ECO:0000313" key="14">
    <source>
        <dbReference type="EMBL" id="MBD3906332.1"/>
    </source>
</evidence>
<dbReference type="Gene3D" id="2.170.130.10">
    <property type="entry name" value="TonB-dependent receptor, plug domain"/>
    <property type="match status" value="1"/>
</dbReference>
<keyword evidence="2 10" id="KW-0813">Transport</keyword>
<evidence type="ECO:0000256" key="5">
    <source>
        <dbReference type="ARBA" id="ARBA00022729"/>
    </source>
</evidence>
<feature type="domain" description="TonB-dependent receptor-like beta-barrel" evidence="12">
    <location>
        <begin position="198"/>
        <end position="636"/>
    </location>
</feature>
<keyword evidence="6 11" id="KW-0798">TonB box</keyword>
<dbReference type="PANTHER" id="PTHR30069">
    <property type="entry name" value="TONB-DEPENDENT OUTER MEMBRANE RECEPTOR"/>
    <property type="match status" value="1"/>
</dbReference>
<evidence type="ECO:0000256" key="3">
    <source>
        <dbReference type="ARBA" id="ARBA00022452"/>
    </source>
</evidence>
<dbReference type="CDD" id="cd01347">
    <property type="entry name" value="ligand_gated_channel"/>
    <property type="match status" value="1"/>
</dbReference>
<protein>
    <submittedName>
        <fullName evidence="14">TonB-dependent receptor</fullName>
    </submittedName>
</protein>
<comment type="subcellular location">
    <subcellularLocation>
        <location evidence="1 10">Cell outer membrane</location>
        <topology evidence="1 10">Multi-pass membrane protein</topology>
    </subcellularLocation>
</comment>
<evidence type="ECO:0000313" key="15">
    <source>
        <dbReference type="Proteomes" id="UP000603715"/>
    </source>
</evidence>
<name>A0ABR8M9N6_9FLAO</name>
<organism evidence="14 15">
    <name type="scientific">Chryseobacterium muglaense</name>
    <dbReference type="NCBI Taxonomy" id="2893752"/>
    <lineage>
        <taxon>Bacteria</taxon>
        <taxon>Pseudomonadati</taxon>
        <taxon>Bacteroidota</taxon>
        <taxon>Flavobacteriia</taxon>
        <taxon>Flavobacteriales</taxon>
        <taxon>Weeksellaceae</taxon>
        <taxon>Chryseobacterium group</taxon>
        <taxon>Chryseobacterium</taxon>
    </lineage>
</organism>
<dbReference type="PROSITE" id="PS52016">
    <property type="entry name" value="TONB_DEPENDENT_REC_3"/>
    <property type="match status" value="1"/>
</dbReference>
<dbReference type="InterPro" id="IPR039426">
    <property type="entry name" value="TonB-dep_rcpt-like"/>
</dbReference>
<evidence type="ECO:0000259" key="12">
    <source>
        <dbReference type="Pfam" id="PF00593"/>
    </source>
</evidence>
<sequence length="665" mass="75988">MEMVKKLISLHLLFIIHILWSQNEKLSENSDQYKDIEQVVVTATRTERKLKDVPITTQVITSETVEKSKMANFRDFMEQELAGVEFTNNGGHANINFMGFGGKYVLFLIDGERMAGETFDNIDYNRIDMNNIERVEIVKGASSSLYGSNAIGGVINIITKKPKKPLQISASALYGSNNDQNYNLTFGTKQKWGSAGFSAFYKSRNPYLLTDTEALKQEYINGNIVEQKLNNSYIAGYTDYGFSPNVSIKITAKIRTEVNSGFYYQERNTGGLDGFKVRDQFHNFRTGMKTTFQLRENSDLVVSGSYDEYQKFDFYKLLNQKDKNYENKIWRVGSIYDVQLFGKHSLVAGAEAFSEDLLTFMFVSDGSGAKRDAQNYSLFTQQEWKLTDAFTLVTGARYDYHSQFKGHPTFRLSGMYKVNKNMTFRGGYSGGFRAPTLKELYTDWFHPYGGGFQIVGNTNMKAEKSNNFNISSDLNFKKLNITVMAQYSKIQDKINANWASSDTVQYINVGKTDVFSSEISLSYRLRKSLLLKGAYTYVYENPQKRSVTRPHTATLRADYTLDFIKKYAPTISFSGKYFSSMNTFATADITDVDNTIGIDTHTEEYKIYYEPYSIWRLQLSAPLFFNFTANAGINNLFDYKTKFSSFYSSISPGRTYYIGLNWNLN</sequence>
<comment type="similarity">
    <text evidence="10 11">Belongs to the TonB-dependent receptor family.</text>
</comment>
<dbReference type="InterPro" id="IPR000531">
    <property type="entry name" value="Beta-barrel_TonB"/>
</dbReference>
<dbReference type="Pfam" id="PF07715">
    <property type="entry name" value="Plug"/>
    <property type="match status" value="1"/>
</dbReference>
<evidence type="ECO:0000256" key="1">
    <source>
        <dbReference type="ARBA" id="ARBA00004571"/>
    </source>
</evidence>
<evidence type="ECO:0000256" key="6">
    <source>
        <dbReference type="ARBA" id="ARBA00023077"/>
    </source>
</evidence>
<keyword evidence="15" id="KW-1185">Reference proteome</keyword>
<dbReference type="InterPro" id="IPR012910">
    <property type="entry name" value="Plug_dom"/>
</dbReference>
<comment type="caution">
    <text evidence="14">The sequence shown here is derived from an EMBL/GenBank/DDBJ whole genome shotgun (WGS) entry which is preliminary data.</text>
</comment>
<accession>A0ABR8M9N6</accession>
<dbReference type="Proteomes" id="UP000603715">
    <property type="component" value="Unassembled WGS sequence"/>
</dbReference>
<dbReference type="SUPFAM" id="SSF56935">
    <property type="entry name" value="Porins"/>
    <property type="match status" value="1"/>
</dbReference>
<evidence type="ECO:0000256" key="7">
    <source>
        <dbReference type="ARBA" id="ARBA00023136"/>
    </source>
</evidence>
<keyword evidence="3 10" id="KW-1134">Transmembrane beta strand</keyword>
<keyword evidence="8 14" id="KW-0675">Receptor</keyword>
<evidence type="ECO:0000256" key="9">
    <source>
        <dbReference type="ARBA" id="ARBA00023237"/>
    </source>
</evidence>
<feature type="domain" description="TonB-dependent receptor plug" evidence="13">
    <location>
        <begin position="50"/>
        <end position="154"/>
    </location>
</feature>
<keyword evidence="9 10" id="KW-0998">Cell outer membrane</keyword>
<dbReference type="InterPro" id="IPR036942">
    <property type="entry name" value="Beta-barrel_TonB_sf"/>
</dbReference>
<keyword evidence="4 10" id="KW-0812">Transmembrane</keyword>
<evidence type="ECO:0000256" key="10">
    <source>
        <dbReference type="PROSITE-ProRule" id="PRU01360"/>
    </source>
</evidence>
<dbReference type="EMBL" id="JACXXP010000029">
    <property type="protein sequence ID" value="MBD3906332.1"/>
    <property type="molecule type" value="Genomic_DNA"/>
</dbReference>
<dbReference type="InterPro" id="IPR037066">
    <property type="entry name" value="Plug_dom_sf"/>
</dbReference>
<evidence type="ECO:0000256" key="4">
    <source>
        <dbReference type="ARBA" id="ARBA00022692"/>
    </source>
</evidence>
<evidence type="ECO:0000259" key="13">
    <source>
        <dbReference type="Pfam" id="PF07715"/>
    </source>
</evidence>
<evidence type="ECO:0000256" key="8">
    <source>
        <dbReference type="ARBA" id="ARBA00023170"/>
    </source>
</evidence>